<feature type="region of interest" description="Disordered" evidence="1">
    <location>
        <begin position="659"/>
        <end position="681"/>
    </location>
</feature>
<dbReference type="PANTHER" id="PTHR10845">
    <property type="entry name" value="REGULATOR OF G PROTEIN SIGNALING"/>
    <property type="match status" value="1"/>
</dbReference>
<dbReference type="InParanoid" id="A0A0L0HGQ2"/>
<dbReference type="AlphaFoldDB" id="A0A0L0HGQ2"/>
<accession>A0A0L0HGQ2</accession>
<dbReference type="OrthoDB" id="196547at2759"/>
<feature type="compositionally biased region" description="Basic and acidic residues" evidence="1">
    <location>
        <begin position="20"/>
        <end position="30"/>
    </location>
</feature>
<proteinExistence type="predicted"/>
<dbReference type="InterPro" id="IPR044926">
    <property type="entry name" value="RGS_subdomain_2"/>
</dbReference>
<feature type="region of interest" description="Disordered" evidence="1">
    <location>
        <begin position="706"/>
        <end position="727"/>
    </location>
</feature>
<dbReference type="PANTHER" id="PTHR10845:SF192">
    <property type="entry name" value="DOUBLE HIT, ISOFORM B"/>
    <property type="match status" value="1"/>
</dbReference>
<dbReference type="STRING" id="645134.A0A0L0HGQ2"/>
<reference evidence="3 4" key="1">
    <citation type="submission" date="2009-08" db="EMBL/GenBank/DDBJ databases">
        <title>The Genome Sequence of Spizellomyces punctatus strain DAOM BR117.</title>
        <authorList>
            <consortium name="The Broad Institute Genome Sequencing Platform"/>
            <person name="Russ C."/>
            <person name="Cuomo C."/>
            <person name="Shea T."/>
            <person name="Young S.K."/>
            <person name="Zeng Q."/>
            <person name="Koehrsen M."/>
            <person name="Haas B."/>
            <person name="Borodovsky M."/>
            <person name="Guigo R."/>
            <person name="Alvarado L."/>
            <person name="Berlin A."/>
            <person name="Bochicchio J."/>
            <person name="Borenstein D."/>
            <person name="Chapman S."/>
            <person name="Chen Z."/>
            <person name="Engels R."/>
            <person name="Freedman E."/>
            <person name="Gellesch M."/>
            <person name="Goldberg J."/>
            <person name="Griggs A."/>
            <person name="Gujja S."/>
            <person name="Heiman D."/>
            <person name="Hepburn T."/>
            <person name="Howarth C."/>
            <person name="Jen D."/>
            <person name="Larson L."/>
            <person name="Lewis B."/>
            <person name="Mehta T."/>
            <person name="Park D."/>
            <person name="Pearson M."/>
            <person name="Roberts A."/>
            <person name="Saif S."/>
            <person name="Shenoy N."/>
            <person name="Sisk P."/>
            <person name="Stolte C."/>
            <person name="Sykes S."/>
            <person name="Thomson T."/>
            <person name="Walk T."/>
            <person name="White J."/>
            <person name="Yandava C."/>
            <person name="Burger G."/>
            <person name="Gray M.W."/>
            <person name="Holland P.W.H."/>
            <person name="King N."/>
            <person name="Lang F.B.F."/>
            <person name="Roger A.J."/>
            <person name="Ruiz-Trillo I."/>
            <person name="Lander E."/>
            <person name="Nusbaum C."/>
        </authorList>
    </citation>
    <scope>NUCLEOTIDE SEQUENCE [LARGE SCALE GENOMIC DNA]</scope>
    <source>
        <strain evidence="3 4">DAOM BR117</strain>
    </source>
</reference>
<name>A0A0L0HGQ2_SPIPD</name>
<dbReference type="EMBL" id="KQ257456">
    <property type="protein sequence ID" value="KND00237.1"/>
    <property type="molecule type" value="Genomic_DNA"/>
</dbReference>
<feature type="domain" description="RGS" evidence="2">
    <location>
        <begin position="234"/>
        <end position="349"/>
    </location>
</feature>
<dbReference type="PROSITE" id="PS50132">
    <property type="entry name" value="RGS"/>
    <property type="match status" value="1"/>
</dbReference>
<feature type="region of interest" description="Disordered" evidence="1">
    <location>
        <begin position="789"/>
        <end position="809"/>
    </location>
</feature>
<dbReference type="SUPFAM" id="SSF48097">
    <property type="entry name" value="Regulator of G-protein signaling, RGS"/>
    <property type="match status" value="1"/>
</dbReference>
<keyword evidence="4" id="KW-1185">Reference proteome</keyword>
<feature type="compositionally biased region" description="Polar residues" evidence="1">
    <location>
        <begin position="659"/>
        <end position="670"/>
    </location>
</feature>
<feature type="region of interest" description="Disordered" evidence="1">
    <location>
        <begin position="1"/>
        <end position="30"/>
    </location>
</feature>
<gene>
    <name evidence="3" type="ORF">SPPG_04569</name>
</gene>
<protein>
    <recommendedName>
        <fullName evidence="2">RGS domain-containing protein</fullName>
    </recommendedName>
</protein>
<dbReference type="GeneID" id="27688011"/>
<dbReference type="PRINTS" id="PR01301">
    <property type="entry name" value="RGSPROTEIN"/>
</dbReference>
<evidence type="ECO:0000259" key="2">
    <source>
        <dbReference type="PROSITE" id="PS50132"/>
    </source>
</evidence>
<dbReference type="SMART" id="SM00315">
    <property type="entry name" value="RGS"/>
    <property type="match status" value="1"/>
</dbReference>
<dbReference type="RefSeq" id="XP_016608276.1">
    <property type="nucleotide sequence ID" value="XM_016752806.1"/>
</dbReference>
<dbReference type="Gene3D" id="1.10.167.10">
    <property type="entry name" value="Regulator of G-protein Signalling 4, domain 2"/>
    <property type="match status" value="1"/>
</dbReference>
<evidence type="ECO:0000313" key="4">
    <source>
        <dbReference type="Proteomes" id="UP000053201"/>
    </source>
</evidence>
<dbReference type="InterPro" id="IPR036305">
    <property type="entry name" value="RGS_sf"/>
</dbReference>
<dbReference type="eggNOG" id="KOG3589">
    <property type="taxonomic scope" value="Eukaryota"/>
</dbReference>
<sequence length="881" mass="99948">MTKSRRARSLESVSPLPDFAKQKTSRDSLAHHKTENLKATKDSGRGKELIGDLLDVNNDWLQGERWSYYSGTGARWQFRASAVAEKRYSRLVEHLNRFIRLHIISSAEPLTVIVDAQETIEDLAQRIEVELFARALESSDGDLDLTPFECCLLYDTNMIALNFSDRIEDVLGHDEDVHVMTVTECEQAEPADNVEAVADTKQTIGPTERRPSTHHARNFETAKTRTKHLSMDEKLQNVLHHKVGLERFVQFCASDHTLEKLLFWIDVEILQDVPLEYVGPYGRYIFMTYINDGCPLPVNLRPQAKLDVTRSMAAVTRATFDECQEMVYNSLKGQSFGRFVKHQLYMEYNEQRLAGGPGYKMGFLHASYFEMAPPDWELVQQLISTLENPALQNQNTFTSFFPPSDGSMPFQVQVLTVILRHYFPHMSTPATYFRDAQYASAAKRKSRINKDKKLTKFFGARPSGDQIHRQLAKANPRVELGHEEVEDAKQENPEEAIVPESIFKKRRFSKLHNFFGENLPKPQLKAQNLATRQDSVASLQGNERKITGRTRSHTIHSYTPPLPRRNQNELDPTEKKRLVKQKLKIKAVLGTPIGEVLCPNPLLRRRSYSIDSLLLASKTDVTSAGVQLSERKARSETAVASADGSKVRLHSKTATNCHLSSQESNHSITRGSELLEDNDRSRRRKRVQKLLALLGEGLPAATVNDAASSVRPKSPVTLSPEVRQEHVRRNSKLERVFGKVPPSNLVAGNPLFDPHSAASSHQRAIRGLSMFIQNENGVVDLMEKMAAFDESPHPGSSEEDMGSEVERTKKRKQLSKLQKFFGDDFAGMTFMLEHAIESQIENPEELCQLRAELKQLRVELSKRNEEIRKGLDTWRKSFIAE</sequence>
<dbReference type="Proteomes" id="UP000053201">
    <property type="component" value="Unassembled WGS sequence"/>
</dbReference>
<dbReference type="CDD" id="cd07440">
    <property type="entry name" value="RGS"/>
    <property type="match status" value="1"/>
</dbReference>
<dbReference type="VEuPathDB" id="FungiDB:SPPG_04569"/>
<dbReference type="InterPro" id="IPR016137">
    <property type="entry name" value="RGS"/>
</dbReference>
<dbReference type="Pfam" id="PF00615">
    <property type="entry name" value="RGS"/>
    <property type="match status" value="1"/>
</dbReference>
<feature type="region of interest" description="Disordered" evidence="1">
    <location>
        <begin position="549"/>
        <end position="569"/>
    </location>
</feature>
<evidence type="ECO:0000256" key="1">
    <source>
        <dbReference type="SAM" id="MobiDB-lite"/>
    </source>
</evidence>
<organism evidence="3 4">
    <name type="scientific">Spizellomyces punctatus (strain DAOM BR117)</name>
    <dbReference type="NCBI Taxonomy" id="645134"/>
    <lineage>
        <taxon>Eukaryota</taxon>
        <taxon>Fungi</taxon>
        <taxon>Fungi incertae sedis</taxon>
        <taxon>Chytridiomycota</taxon>
        <taxon>Chytridiomycota incertae sedis</taxon>
        <taxon>Chytridiomycetes</taxon>
        <taxon>Spizellomycetales</taxon>
        <taxon>Spizellomycetaceae</taxon>
        <taxon>Spizellomyces</taxon>
    </lineage>
</organism>
<evidence type="ECO:0000313" key="3">
    <source>
        <dbReference type="EMBL" id="KND00237.1"/>
    </source>
</evidence>